<gene>
    <name evidence="1" type="ORF">SAMN05216576_1043</name>
</gene>
<accession>A0A1G6MH10</accession>
<name>A0A1G6MH10_9GAMM</name>
<keyword evidence="2" id="KW-1185">Reference proteome</keyword>
<dbReference type="Proteomes" id="UP000199467">
    <property type="component" value="Unassembled WGS sequence"/>
</dbReference>
<organism evidence="1 2">
    <name type="scientific">Ectopseudomonas chengduensis</name>
    <dbReference type="NCBI Taxonomy" id="489632"/>
    <lineage>
        <taxon>Bacteria</taxon>
        <taxon>Pseudomonadati</taxon>
        <taxon>Pseudomonadota</taxon>
        <taxon>Gammaproteobacteria</taxon>
        <taxon>Pseudomonadales</taxon>
        <taxon>Pseudomonadaceae</taxon>
        <taxon>Ectopseudomonas</taxon>
    </lineage>
</organism>
<evidence type="ECO:0000313" key="2">
    <source>
        <dbReference type="Proteomes" id="UP000199467"/>
    </source>
</evidence>
<dbReference type="EMBL" id="FMZQ01000004">
    <property type="protein sequence ID" value="SDC54286.1"/>
    <property type="molecule type" value="Genomic_DNA"/>
</dbReference>
<sequence length="131" mass="15211">MRRPTYSAALMNDTKWREVLSLLRRLGMSFEVAYVWDERFRAPFSVMDMSLRDSHVADPGLGGGPTEYRDIFSIRIPRTLPSRNPRTGEVQQTIENSDRFLVEATKLGRLPLREEGGFIYLDGYSHRVEMR</sequence>
<dbReference type="AlphaFoldDB" id="A0A1G6MH10"/>
<evidence type="ECO:0000313" key="1">
    <source>
        <dbReference type="EMBL" id="SDC54286.1"/>
    </source>
</evidence>
<proteinExistence type="predicted"/>
<reference evidence="2" key="1">
    <citation type="submission" date="2016-10" db="EMBL/GenBank/DDBJ databases">
        <authorList>
            <person name="Varghese N."/>
            <person name="Submissions S."/>
        </authorList>
    </citation>
    <scope>NUCLEOTIDE SEQUENCE [LARGE SCALE GENOMIC DNA]</scope>
    <source>
        <strain evidence="2">DSM 26382</strain>
    </source>
</reference>
<protein>
    <submittedName>
        <fullName evidence="1">Uncharacterized protein</fullName>
    </submittedName>
</protein>